<dbReference type="RefSeq" id="WP_216517466.1">
    <property type="nucleotide sequence ID" value="NZ_JAHLPM010000003.1"/>
</dbReference>
<reference evidence="1 2" key="1">
    <citation type="submission" date="2021-06" db="EMBL/GenBank/DDBJ databases">
        <authorList>
            <person name="Sun Q."/>
            <person name="Li D."/>
        </authorList>
    </citation>
    <scope>NUCLEOTIDE SEQUENCE [LARGE SCALE GENOMIC DNA]</scope>
    <source>
        <strain evidence="1 2">MSJ-40</strain>
    </source>
</reference>
<accession>A0ABS6E3C4</accession>
<evidence type="ECO:0000313" key="2">
    <source>
        <dbReference type="Proteomes" id="UP000749471"/>
    </source>
</evidence>
<dbReference type="EMBL" id="JAHLPM010000003">
    <property type="protein sequence ID" value="MBU5437405.1"/>
    <property type="molecule type" value="Genomic_DNA"/>
</dbReference>
<comment type="caution">
    <text evidence="1">The sequence shown here is derived from an EMBL/GenBank/DDBJ whole genome shotgun (WGS) entry which is preliminary data.</text>
</comment>
<gene>
    <name evidence="1" type="ORF">KQI42_05255</name>
</gene>
<evidence type="ECO:0000313" key="1">
    <source>
        <dbReference type="EMBL" id="MBU5437405.1"/>
    </source>
</evidence>
<organism evidence="1 2">
    <name type="scientific">Tissierella simiarum</name>
    <dbReference type="NCBI Taxonomy" id="2841534"/>
    <lineage>
        <taxon>Bacteria</taxon>
        <taxon>Bacillati</taxon>
        <taxon>Bacillota</taxon>
        <taxon>Tissierellia</taxon>
        <taxon>Tissierellales</taxon>
        <taxon>Tissierellaceae</taxon>
        <taxon>Tissierella</taxon>
    </lineage>
</organism>
<protein>
    <submittedName>
        <fullName evidence="1">Uncharacterized protein</fullName>
    </submittedName>
</protein>
<dbReference type="Proteomes" id="UP000749471">
    <property type="component" value="Unassembled WGS sequence"/>
</dbReference>
<proteinExistence type="predicted"/>
<name>A0ABS6E3C4_9FIRM</name>
<keyword evidence="2" id="KW-1185">Reference proteome</keyword>
<sequence>MSYDYPELYYRVYPKVIDTVNRHLSSNPAVDSITDEEIESMIDEVYMKMVKECPEIHEDPLERRGRGNRVKSAQRPFFGRGRLVRDLITIILISELLRRHHSRNFWNDPYTYPW</sequence>